<dbReference type="EMBL" id="FUZZ01000001">
    <property type="protein sequence ID" value="SKD01880.1"/>
    <property type="molecule type" value="Genomic_DNA"/>
</dbReference>
<dbReference type="SUPFAM" id="SSF46894">
    <property type="entry name" value="C-terminal effector domain of the bipartite response regulators"/>
    <property type="match status" value="1"/>
</dbReference>
<evidence type="ECO:0000259" key="6">
    <source>
        <dbReference type="PROSITE" id="PS50043"/>
    </source>
</evidence>
<dbReference type="InterPro" id="IPR039420">
    <property type="entry name" value="WalR-like"/>
</dbReference>
<dbReference type="PANTHER" id="PTHR43214:SF41">
    <property type="entry name" value="NITRATE_NITRITE RESPONSE REGULATOR PROTEIN NARP"/>
    <property type="match status" value="1"/>
</dbReference>
<gene>
    <name evidence="8" type="ORF">SAMN05660461_2336</name>
</gene>
<dbReference type="PROSITE" id="PS50043">
    <property type="entry name" value="HTH_LUXR_2"/>
    <property type="match status" value="1"/>
</dbReference>
<evidence type="ECO:0000313" key="8">
    <source>
        <dbReference type="EMBL" id="SKD01880.1"/>
    </source>
</evidence>
<proteinExistence type="predicted"/>
<keyword evidence="1 5" id="KW-0597">Phosphoprotein</keyword>
<evidence type="ECO:0000256" key="1">
    <source>
        <dbReference type="ARBA" id="ARBA00022553"/>
    </source>
</evidence>
<dbReference type="PRINTS" id="PR00038">
    <property type="entry name" value="HTHLUXR"/>
</dbReference>
<sequence>MLQQKYKLAILDDHPVVLQGLVNVLSREEAFEIAGTFTNTGDFLQFFNANPVHVVLLDIILPDGNGMDLCKEIKTTAPDTIVLALSNHDQRSAIMKMLENGASGYLLKNASVEELVRCIHDALQHQIVFSHAIKEIIARPGLKDIKDTPVLTARELEILKLIASGITTRRIAEMLFLSKFTVENHRKNLLQKFQVKNVAGLISSASHQGLL</sequence>
<dbReference type="CDD" id="cd06170">
    <property type="entry name" value="LuxR_C_like"/>
    <property type="match status" value="1"/>
</dbReference>
<evidence type="ECO:0000256" key="2">
    <source>
        <dbReference type="ARBA" id="ARBA00023015"/>
    </source>
</evidence>
<dbReference type="InterPro" id="IPR016032">
    <property type="entry name" value="Sig_transdc_resp-reg_C-effctor"/>
</dbReference>
<dbReference type="RefSeq" id="WP_079469522.1">
    <property type="nucleotide sequence ID" value="NZ_FUZZ01000001.1"/>
</dbReference>
<keyword evidence="2" id="KW-0805">Transcription regulation</keyword>
<evidence type="ECO:0000256" key="5">
    <source>
        <dbReference type="PROSITE-ProRule" id="PRU00169"/>
    </source>
</evidence>
<dbReference type="Pfam" id="PF00196">
    <property type="entry name" value="GerE"/>
    <property type="match status" value="1"/>
</dbReference>
<dbReference type="PANTHER" id="PTHR43214">
    <property type="entry name" value="TWO-COMPONENT RESPONSE REGULATOR"/>
    <property type="match status" value="1"/>
</dbReference>
<dbReference type="InterPro" id="IPR001789">
    <property type="entry name" value="Sig_transdc_resp-reg_receiver"/>
</dbReference>
<organism evidence="8 9">
    <name type="scientific">Chitinophaga ginsengisegetis</name>
    <dbReference type="NCBI Taxonomy" id="393003"/>
    <lineage>
        <taxon>Bacteria</taxon>
        <taxon>Pseudomonadati</taxon>
        <taxon>Bacteroidota</taxon>
        <taxon>Chitinophagia</taxon>
        <taxon>Chitinophagales</taxon>
        <taxon>Chitinophagaceae</taxon>
        <taxon>Chitinophaga</taxon>
    </lineage>
</organism>
<evidence type="ECO:0000256" key="4">
    <source>
        <dbReference type="ARBA" id="ARBA00023163"/>
    </source>
</evidence>
<dbReference type="AlphaFoldDB" id="A0A1T5NMP2"/>
<accession>A0A1T5NMP2</accession>
<dbReference type="Pfam" id="PF00072">
    <property type="entry name" value="Response_reg"/>
    <property type="match status" value="1"/>
</dbReference>
<dbReference type="SMART" id="SM00421">
    <property type="entry name" value="HTH_LUXR"/>
    <property type="match status" value="1"/>
</dbReference>
<dbReference type="SMART" id="SM00448">
    <property type="entry name" value="REC"/>
    <property type="match status" value="1"/>
</dbReference>
<dbReference type="PROSITE" id="PS50110">
    <property type="entry name" value="RESPONSE_REGULATORY"/>
    <property type="match status" value="1"/>
</dbReference>
<name>A0A1T5NMP2_9BACT</name>
<keyword evidence="3 8" id="KW-0238">DNA-binding</keyword>
<feature type="modified residue" description="4-aspartylphosphate" evidence="5">
    <location>
        <position position="58"/>
    </location>
</feature>
<dbReference type="Proteomes" id="UP000190166">
    <property type="component" value="Unassembled WGS sequence"/>
</dbReference>
<dbReference type="GO" id="GO:0000160">
    <property type="term" value="P:phosphorelay signal transduction system"/>
    <property type="evidence" value="ECO:0007669"/>
    <property type="project" value="InterPro"/>
</dbReference>
<keyword evidence="9" id="KW-1185">Reference proteome</keyword>
<dbReference type="Gene3D" id="3.40.50.2300">
    <property type="match status" value="1"/>
</dbReference>
<dbReference type="GO" id="GO:0006355">
    <property type="term" value="P:regulation of DNA-templated transcription"/>
    <property type="evidence" value="ECO:0007669"/>
    <property type="project" value="InterPro"/>
</dbReference>
<dbReference type="PROSITE" id="PS00622">
    <property type="entry name" value="HTH_LUXR_1"/>
    <property type="match status" value="1"/>
</dbReference>
<dbReference type="InterPro" id="IPR011006">
    <property type="entry name" value="CheY-like_superfamily"/>
</dbReference>
<feature type="domain" description="HTH luxR-type" evidence="6">
    <location>
        <begin position="144"/>
        <end position="209"/>
    </location>
</feature>
<evidence type="ECO:0000256" key="3">
    <source>
        <dbReference type="ARBA" id="ARBA00023125"/>
    </source>
</evidence>
<feature type="domain" description="Response regulatory" evidence="7">
    <location>
        <begin position="7"/>
        <end position="123"/>
    </location>
</feature>
<dbReference type="CDD" id="cd17535">
    <property type="entry name" value="REC_NarL-like"/>
    <property type="match status" value="1"/>
</dbReference>
<reference evidence="8 9" key="1">
    <citation type="submission" date="2017-02" db="EMBL/GenBank/DDBJ databases">
        <authorList>
            <person name="Peterson S.W."/>
        </authorList>
    </citation>
    <scope>NUCLEOTIDE SEQUENCE [LARGE SCALE GENOMIC DNA]</scope>
    <source>
        <strain evidence="8 9">DSM 18108</strain>
    </source>
</reference>
<keyword evidence="4" id="KW-0804">Transcription</keyword>
<dbReference type="InterPro" id="IPR000792">
    <property type="entry name" value="Tscrpt_reg_LuxR_C"/>
</dbReference>
<dbReference type="STRING" id="393003.SAMN05660461_2336"/>
<evidence type="ECO:0000313" key="9">
    <source>
        <dbReference type="Proteomes" id="UP000190166"/>
    </source>
</evidence>
<protein>
    <submittedName>
        <fullName evidence="8">DNA-binding response regulator, NarL/FixJ family, contains REC and HTH domains</fullName>
    </submittedName>
</protein>
<dbReference type="SUPFAM" id="SSF52172">
    <property type="entry name" value="CheY-like"/>
    <property type="match status" value="1"/>
</dbReference>
<evidence type="ECO:0000259" key="7">
    <source>
        <dbReference type="PROSITE" id="PS50110"/>
    </source>
</evidence>
<dbReference type="GO" id="GO:0003677">
    <property type="term" value="F:DNA binding"/>
    <property type="evidence" value="ECO:0007669"/>
    <property type="project" value="UniProtKB-KW"/>
</dbReference>
<dbReference type="InterPro" id="IPR058245">
    <property type="entry name" value="NreC/VraR/RcsB-like_REC"/>
</dbReference>